<keyword evidence="3" id="KW-1003">Cell membrane</keyword>
<evidence type="ECO:0000256" key="6">
    <source>
        <dbReference type="ARBA" id="ARBA00023136"/>
    </source>
</evidence>
<keyword evidence="8" id="KW-0449">Lipoprotein</keyword>
<protein>
    <submittedName>
        <fullName evidence="12">Variant surface glycoprotein</fullName>
    </submittedName>
</protein>
<evidence type="ECO:0000256" key="4">
    <source>
        <dbReference type="ARBA" id="ARBA00022622"/>
    </source>
</evidence>
<accession>F9WAL5</accession>
<comment type="caution">
    <text evidence="12">The sequence shown here is derived from an EMBL/GenBank/DDBJ whole genome shotgun (WGS) entry which is preliminary data.</text>
</comment>
<dbReference type="Proteomes" id="UP000000702">
    <property type="component" value="Unassembled WGS sequence"/>
</dbReference>
<dbReference type="AlphaFoldDB" id="F9WAL5"/>
<reference evidence="12 13" key="2">
    <citation type="journal article" date="2012" name="Proc. Natl. Acad. Sci. U.S.A.">
        <title>Antigenic diversity is generated by distinct evolutionary mechanisms in African trypanosome species.</title>
        <authorList>
            <person name="Jackson A.P."/>
            <person name="Berry A."/>
            <person name="Aslett M."/>
            <person name="Allison H.C."/>
            <person name="Burton P."/>
            <person name="Vavrova-Anderson J."/>
            <person name="Brown R."/>
            <person name="Browne H."/>
            <person name="Corton N."/>
            <person name="Hauser H."/>
            <person name="Gamble J."/>
            <person name="Gilderthorp R."/>
            <person name="Marcello L."/>
            <person name="McQuillan J."/>
            <person name="Otto T.D."/>
            <person name="Quail M.A."/>
            <person name="Sanders M.J."/>
            <person name="van Tonder A."/>
            <person name="Ginger M.L."/>
            <person name="Field M.C."/>
            <person name="Barry J.D."/>
            <person name="Hertz-Fowler C."/>
            <person name="Berriman M."/>
        </authorList>
    </citation>
    <scope>NUCLEOTIDE SEQUENCE [LARGE SCALE GENOMIC DNA]</scope>
    <source>
        <strain evidence="12 13">IL3000</strain>
    </source>
</reference>
<comment type="subcellular location">
    <subcellularLocation>
        <location evidence="2">Cell membrane</location>
        <topology evidence="2">Lipid-anchor</topology>
        <topology evidence="2">GPI-anchor</topology>
    </subcellularLocation>
</comment>
<evidence type="ECO:0000256" key="8">
    <source>
        <dbReference type="ARBA" id="ARBA00023288"/>
    </source>
</evidence>
<reference evidence="13" key="1">
    <citation type="submission" date="2011-07" db="EMBL/GenBank/DDBJ databases">
        <title>Divergent evolution of antigenic variation in African trypanosomes.</title>
        <authorList>
            <person name="Jackson A.P."/>
            <person name="Berry A."/>
            <person name="Allison H.C."/>
            <person name="Burton P."/>
            <person name="Anderson J."/>
            <person name="Aslett M."/>
            <person name="Brown R."/>
            <person name="Corton N."/>
            <person name="Harris D."/>
            <person name="Hauser H."/>
            <person name="Gamble J."/>
            <person name="Gilderthorp R."/>
            <person name="McQuillan J."/>
            <person name="Quail M.A."/>
            <person name="Sanders M."/>
            <person name="Van Tonder A."/>
            <person name="Ginger M.L."/>
            <person name="Donelson J.E."/>
            <person name="Field M.C."/>
            <person name="Barry J.D."/>
            <person name="Berriman M."/>
            <person name="Hertz-Fowler C."/>
        </authorList>
    </citation>
    <scope>NUCLEOTIDE SEQUENCE [LARGE SCALE GENOMIC DNA]</scope>
    <source>
        <strain evidence="13">IL3000</strain>
    </source>
</reference>
<comment type="function">
    <text evidence="1">VSG forms a coat on the surface of the parasite. The trypanosome evades the immune response of the host by expressing a series of antigenically distinct VSGs from an estimated 1000 VSG genes.</text>
</comment>
<sequence>MMKFLFFVIVFILGVAASADEKNHNGPQHQALCNLMKAAVGKWGEVEKRVPTDPLRKALRTTLFGYGTVETLETLKSSLPKDYEGVEEIPESRGLWCGEPRGEEWDHGNVHQNLWSGHSAPHDMMCLCTVGDKGFPLNETSSPNEKLCGKDKDALGASDKQGWTGSESASGSKHVTATWENITVPCLNGEAGGDLKQALNEFLGKLENTTVKGYTNRRQLGAGTPDVIGACDGSTKRGVCVEYYLSMTPKPWWDDLQKAIPEDEKLQKRREEEKRKQQEEAAKKEAQKTETLKSGHPTTNQTEQNNHHSNLTDKLRRYNLTSGTLITPPCIWPLGAVFLI</sequence>
<feature type="domain" description="Trypanosome variant surface glycoprotein B-type N-terminal" evidence="11">
    <location>
        <begin position="111"/>
        <end position="246"/>
    </location>
</feature>
<feature type="chain" id="PRO_5003390067" evidence="10">
    <location>
        <begin position="20"/>
        <end position="340"/>
    </location>
</feature>
<keyword evidence="5 10" id="KW-0732">Signal</keyword>
<evidence type="ECO:0000256" key="1">
    <source>
        <dbReference type="ARBA" id="ARBA00002523"/>
    </source>
</evidence>
<keyword evidence="7" id="KW-0325">Glycoprotein</keyword>
<evidence type="ECO:0000313" key="13">
    <source>
        <dbReference type="Proteomes" id="UP000000702"/>
    </source>
</evidence>
<feature type="signal peptide" evidence="10">
    <location>
        <begin position="1"/>
        <end position="19"/>
    </location>
</feature>
<keyword evidence="4" id="KW-0336">GPI-anchor</keyword>
<gene>
    <name evidence="12" type="ORF">TCIL3000_0_49250</name>
</gene>
<proteinExistence type="predicted"/>
<evidence type="ECO:0000256" key="10">
    <source>
        <dbReference type="SAM" id="SignalP"/>
    </source>
</evidence>
<keyword evidence="6" id="KW-0472">Membrane</keyword>
<feature type="region of interest" description="Disordered" evidence="9">
    <location>
        <begin position="267"/>
        <end position="311"/>
    </location>
</feature>
<evidence type="ECO:0000256" key="7">
    <source>
        <dbReference type="ARBA" id="ARBA00023180"/>
    </source>
</evidence>
<evidence type="ECO:0000313" key="12">
    <source>
        <dbReference type="EMBL" id="CCD14285.1"/>
    </source>
</evidence>
<feature type="compositionally biased region" description="Basic and acidic residues" evidence="9">
    <location>
        <begin position="267"/>
        <end position="293"/>
    </location>
</feature>
<organism evidence="12 13">
    <name type="scientific">Trypanosoma congolense (strain IL3000)</name>
    <dbReference type="NCBI Taxonomy" id="1068625"/>
    <lineage>
        <taxon>Eukaryota</taxon>
        <taxon>Discoba</taxon>
        <taxon>Euglenozoa</taxon>
        <taxon>Kinetoplastea</taxon>
        <taxon>Metakinetoplastina</taxon>
        <taxon>Trypanosomatida</taxon>
        <taxon>Trypanosomatidae</taxon>
        <taxon>Trypanosoma</taxon>
        <taxon>Nannomonas</taxon>
    </lineage>
</organism>
<evidence type="ECO:0000256" key="2">
    <source>
        <dbReference type="ARBA" id="ARBA00004609"/>
    </source>
</evidence>
<dbReference type="VEuPathDB" id="TriTrypDB:TcIL3000_0_49250"/>
<dbReference type="EMBL" id="CAEQ01001448">
    <property type="protein sequence ID" value="CCD14285.1"/>
    <property type="molecule type" value="Genomic_DNA"/>
</dbReference>
<dbReference type="GO" id="GO:0005886">
    <property type="term" value="C:plasma membrane"/>
    <property type="evidence" value="ECO:0007669"/>
    <property type="project" value="UniProtKB-SubCell"/>
</dbReference>
<evidence type="ECO:0000256" key="9">
    <source>
        <dbReference type="SAM" id="MobiDB-lite"/>
    </source>
</evidence>
<feature type="compositionally biased region" description="Polar residues" evidence="9">
    <location>
        <begin position="296"/>
        <end position="309"/>
    </location>
</feature>
<evidence type="ECO:0000256" key="3">
    <source>
        <dbReference type="ARBA" id="ARBA00022475"/>
    </source>
</evidence>
<evidence type="ECO:0000256" key="5">
    <source>
        <dbReference type="ARBA" id="ARBA00022729"/>
    </source>
</evidence>
<keyword evidence="13" id="KW-1185">Reference proteome</keyword>
<name>F9WAL5_TRYCI</name>
<dbReference type="InterPro" id="IPR025932">
    <property type="entry name" value="Trypano_VSG_B_N_dom"/>
</dbReference>
<evidence type="ECO:0000259" key="11">
    <source>
        <dbReference type="Pfam" id="PF13206"/>
    </source>
</evidence>
<dbReference type="GO" id="GO:0098552">
    <property type="term" value="C:side of membrane"/>
    <property type="evidence" value="ECO:0007669"/>
    <property type="project" value="UniProtKB-KW"/>
</dbReference>
<dbReference type="Pfam" id="PF13206">
    <property type="entry name" value="VSG_B"/>
    <property type="match status" value="1"/>
</dbReference>